<evidence type="ECO:0000259" key="6">
    <source>
        <dbReference type="PROSITE" id="PS50977"/>
    </source>
</evidence>
<dbReference type="Gene3D" id="1.10.357.10">
    <property type="entry name" value="Tetracycline Repressor, domain 2"/>
    <property type="match status" value="1"/>
</dbReference>
<organism evidence="7 8">
    <name type="scientific">Aureimonas flava</name>
    <dbReference type="NCBI Taxonomy" id="2320271"/>
    <lineage>
        <taxon>Bacteria</taxon>
        <taxon>Pseudomonadati</taxon>
        <taxon>Pseudomonadota</taxon>
        <taxon>Alphaproteobacteria</taxon>
        <taxon>Hyphomicrobiales</taxon>
        <taxon>Aurantimonadaceae</taxon>
        <taxon>Aureimonas</taxon>
    </lineage>
</organism>
<dbReference type="PRINTS" id="PR00455">
    <property type="entry name" value="HTHTETR"/>
</dbReference>
<proteinExistence type="predicted"/>
<dbReference type="InterPro" id="IPR050109">
    <property type="entry name" value="HTH-type_TetR-like_transc_reg"/>
</dbReference>
<evidence type="ECO:0000256" key="4">
    <source>
        <dbReference type="PROSITE-ProRule" id="PRU00335"/>
    </source>
</evidence>
<dbReference type="Pfam" id="PF00440">
    <property type="entry name" value="TetR_N"/>
    <property type="match status" value="1"/>
</dbReference>
<dbReference type="FunFam" id="1.10.10.60:FF:000141">
    <property type="entry name" value="TetR family transcriptional regulator"/>
    <property type="match status" value="1"/>
</dbReference>
<dbReference type="SUPFAM" id="SSF46689">
    <property type="entry name" value="Homeodomain-like"/>
    <property type="match status" value="1"/>
</dbReference>
<dbReference type="Gene3D" id="1.10.10.60">
    <property type="entry name" value="Homeodomain-like"/>
    <property type="match status" value="1"/>
</dbReference>
<evidence type="ECO:0000313" key="8">
    <source>
        <dbReference type="Proteomes" id="UP000265750"/>
    </source>
</evidence>
<evidence type="ECO:0000256" key="5">
    <source>
        <dbReference type="SAM" id="MobiDB-lite"/>
    </source>
</evidence>
<dbReference type="OrthoDB" id="9816431at2"/>
<accession>A0A3A1WKC3</accession>
<dbReference type="Pfam" id="PF14246">
    <property type="entry name" value="TetR_C_7"/>
    <property type="match status" value="1"/>
</dbReference>
<reference evidence="8" key="1">
    <citation type="submission" date="2018-09" db="EMBL/GenBank/DDBJ databases">
        <authorList>
            <person name="Tuo L."/>
        </authorList>
    </citation>
    <scope>NUCLEOTIDE SEQUENCE [LARGE SCALE GENOMIC DNA]</scope>
    <source>
        <strain evidence="8">M2BS4Y-1</strain>
    </source>
</reference>
<dbReference type="RefSeq" id="WP_119539922.1">
    <property type="nucleotide sequence ID" value="NZ_QYRN01000005.1"/>
</dbReference>
<keyword evidence="2 4" id="KW-0238">DNA-binding</keyword>
<dbReference type="InterPro" id="IPR039536">
    <property type="entry name" value="TetR_C_Proteobacteria"/>
</dbReference>
<sequence length="222" mass="24343">MTAVPRIDSPAPIPCDRRTAAGEDPAKRRQILEGARRAFVGLGFDAASMNDVVREAGVSKSTLYVYFRSKEDLFRALIECEREAYLAEVEALLTDPGEPADTLRRYGLRLARLVMSPEAMHAKRTVIAVAARMPELGREFYRHGPQRGLALLSAYLEKACAAGTLEIADIALAAAQFVELATAGALRRRFFDDEAPPLEDREMARIVDAAVALFMAGYGPRS</sequence>
<dbReference type="AlphaFoldDB" id="A0A3A1WKC3"/>
<gene>
    <name evidence="7" type="ORF">D3218_09900</name>
</gene>
<dbReference type="InterPro" id="IPR036271">
    <property type="entry name" value="Tet_transcr_reg_TetR-rel_C_sf"/>
</dbReference>
<keyword evidence="8" id="KW-1185">Reference proteome</keyword>
<evidence type="ECO:0000256" key="1">
    <source>
        <dbReference type="ARBA" id="ARBA00023015"/>
    </source>
</evidence>
<protein>
    <submittedName>
        <fullName evidence="7">TetR/AcrR family transcriptional regulator</fullName>
    </submittedName>
</protein>
<evidence type="ECO:0000256" key="3">
    <source>
        <dbReference type="ARBA" id="ARBA00023163"/>
    </source>
</evidence>
<evidence type="ECO:0000256" key="2">
    <source>
        <dbReference type="ARBA" id="ARBA00023125"/>
    </source>
</evidence>
<feature type="DNA-binding region" description="H-T-H motif" evidence="4">
    <location>
        <begin position="48"/>
        <end position="67"/>
    </location>
</feature>
<name>A0A3A1WKC3_9HYPH</name>
<dbReference type="PANTHER" id="PTHR30055">
    <property type="entry name" value="HTH-TYPE TRANSCRIPTIONAL REGULATOR RUTR"/>
    <property type="match status" value="1"/>
</dbReference>
<dbReference type="PROSITE" id="PS50977">
    <property type="entry name" value="HTH_TETR_2"/>
    <property type="match status" value="1"/>
</dbReference>
<dbReference type="GO" id="GO:0003700">
    <property type="term" value="F:DNA-binding transcription factor activity"/>
    <property type="evidence" value="ECO:0007669"/>
    <property type="project" value="TreeGrafter"/>
</dbReference>
<feature type="domain" description="HTH tetR-type" evidence="6">
    <location>
        <begin position="25"/>
        <end position="85"/>
    </location>
</feature>
<dbReference type="GO" id="GO:0000976">
    <property type="term" value="F:transcription cis-regulatory region binding"/>
    <property type="evidence" value="ECO:0007669"/>
    <property type="project" value="TreeGrafter"/>
</dbReference>
<feature type="compositionally biased region" description="Basic and acidic residues" evidence="5">
    <location>
        <begin position="15"/>
        <end position="25"/>
    </location>
</feature>
<dbReference type="InterPro" id="IPR001647">
    <property type="entry name" value="HTH_TetR"/>
</dbReference>
<dbReference type="SUPFAM" id="SSF48498">
    <property type="entry name" value="Tetracyclin repressor-like, C-terminal domain"/>
    <property type="match status" value="1"/>
</dbReference>
<comment type="caution">
    <text evidence="7">The sequence shown here is derived from an EMBL/GenBank/DDBJ whole genome shotgun (WGS) entry which is preliminary data.</text>
</comment>
<dbReference type="Proteomes" id="UP000265750">
    <property type="component" value="Unassembled WGS sequence"/>
</dbReference>
<feature type="region of interest" description="Disordered" evidence="5">
    <location>
        <begin position="1"/>
        <end position="25"/>
    </location>
</feature>
<dbReference type="InterPro" id="IPR009057">
    <property type="entry name" value="Homeodomain-like_sf"/>
</dbReference>
<keyword evidence="1" id="KW-0805">Transcription regulation</keyword>
<dbReference type="PANTHER" id="PTHR30055:SF146">
    <property type="entry name" value="HTH-TYPE TRANSCRIPTIONAL DUAL REGULATOR CECR"/>
    <property type="match status" value="1"/>
</dbReference>
<keyword evidence="3" id="KW-0804">Transcription</keyword>
<dbReference type="EMBL" id="QYRN01000005">
    <property type="protein sequence ID" value="RIY00720.1"/>
    <property type="molecule type" value="Genomic_DNA"/>
</dbReference>
<evidence type="ECO:0000313" key="7">
    <source>
        <dbReference type="EMBL" id="RIY00720.1"/>
    </source>
</evidence>